<gene>
    <name evidence="5" type="ORF">IW261DRAFT_828</name>
</gene>
<dbReference type="PANTHER" id="PTHR48104">
    <property type="entry name" value="METACASPASE-4"/>
    <property type="match status" value="1"/>
</dbReference>
<evidence type="ECO:0000313" key="5">
    <source>
        <dbReference type="EMBL" id="KAK0490208.1"/>
    </source>
</evidence>
<accession>A0AA39PW48</accession>
<comment type="caution">
    <text evidence="5">The sequence shown here is derived from an EMBL/GenBank/DDBJ whole genome shotgun (WGS) entry which is preliminary data.</text>
</comment>
<dbReference type="GO" id="GO:0004197">
    <property type="term" value="F:cysteine-type endopeptidase activity"/>
    <property type="evidence" value="ECO:0007669"/>
    <property type="project" value="InterPro"/>
</dbReference>
<dbReference type="InterPro" id="IPR029030">
    <property type="entry name" value="Caspase-like_dom_sf"/>
</dbReference>
<dbReference type="Pfam" id="PF00656">
    <property type="entry name" value="Peptidase_C14"/>
    <property type="match status" value="1"/>
</dbReference>
<name>A0AA39PW48_9AGAR</name>
<dbReference type="PANTHER" id="PTHR48104:SF30">
    <property type="entry name" value="METACASPASE-1"/>
    <property type="match status" value="1"/>
</dbReference>
<dbReference type="EMBL" id="JAUEPR010000001">
    <property type="protein sequence ID" value="KAK0490208.1"/>
    <property type="molecule type" value="Genomic_DNA"/>
</dbReference>
<dbReference type="GO" id="GO:0005737">
    <property type="term" value="C:cytoplasm"/>
    <property type="evidence" value="ECO:0007669"/>
    <property type="project" value="TreeGrafter"/>
</dbReference>
<protein>
    <submittedName>
        <fullName evidence="5">Caspase domain-containing protein</fullName>
    </submittedName>
</protein>
<dbReference type="GO" id="GO:0006508">
    <property type="term" value="P:proteolysis"/>
    <property type="evidence" value="ECO:0007669"/>
    <property type="project" value="InterPro"/>
</dbReference>
<dbReference type="Proteomes" id="UP001175227">
    <property type="component" value="Unassembled WGS sequence"/>
</dbReference>
<evidence type="ECO:0000256" key="2">
    <source>
        <dbReference type="ARBA" id="ARBA00022703"/>
    </source>
</evidence>
<comment type="similarity">
    <text evidence="1">Belongs to the peptidase C14B family.</text>
</comment>
<evidence type="ECO:0000256" key="1">
    <source>
        <dbReference type="ARBA" id="ARBA00009005"/>
    </source>
</evidence>
<dbReference type="Gene3D" id="3.40.50.1460">
    <property type="match status" value="1"/>
</dbReference>
<evidence type="ECO:0000313" key="6">
    <source>
        <dbReference type="Proteomes" id="UP001175227"/>
    </source>
</evidence>
<dbReference type="AlphaFoldDB" id="A0AA39PW48"/>
<organism evidence="5 6">
    <name type="scientific">Armillaria novae-zelandiae</name>
    <dbReference type="NCBI Taxonomy" id="153914"/>
    <lineage>
        <taxon>Eukaryota</taxon>
        <taxon>Fungi</taxon>
        <taxon>Dikarya</taxon>
        <taxon>Basidiomycota</taxon>
        <taxon>Agaricomycotina</taxon>
        <taxon>Agaricomycetes</taxon>
        <taxon>Agaricomycetidae</taxon>
        <taxon>Agaricales</taxon>
        <taxon>Marasmiineae</taxon>
        <taxon>Physalacriaceae</taxon>
        <taxon>Armillaria</taxon>
    </lineage>
</organism>
<reference evidence="5" key="1">
    <citation type="submission" date="2023-06" db="EMBL/GenBank/DDBJ databases">
        <authorList>
            <consortium name="Lawrence Berkeley National Laboratory"/>
            <person name="Ahrendt S."/>
            <person name="Sahu N."/>
            <person name="Indic B."/>
            <person name="Wong-Bajracharya J."/>
            <person name="Merenyi Z."/>
            <person name="Ke H.-M."/>
            <person name="Monk M."/>
            <person name="Kocsube S."/>
            <person name="Drula E."/>
            <person name="Lipzen A."/>
            <person name="Balint B."/>
            <person name="Henrissat B."/>
            <person name="Andreopoulos B."/>
            <person name="Martin F.M."/>
            <person name="Harder C.B."/>
            <person name="Rigling D."/>
            <person name="Ford K.L."/>
            <person name="Foster G.D."/>
            <person name="Pangilinan J."/>
            <person name="Papanicolaou A."/>
            <person name="Barry K."/>
            <person name="LaButti K."/>
            <person name="Viragh M."/>
            <person name="Koriabine M."/>
            <person name="Yan M."/>
            <person name="Riley R."/>
            <person name="Champramary S."/>
            <person name="Plett K.L."/>
            <person name="Tsai I.J."/>
            <person name="Slot J."/>
            <person name="Sipos G."/>
            <person name="Plett J."/>
            <person name="Nagy L.G."/>
            <person name="Grigoriev I.V."/>
        </authorList>
    </citation>
    <scope>NUCLEOTIDE SEQUENCE</scope>
    <source>
        <strain evidence="5">ICMP 16352</strain>
    </source>
</reference>
<keyword evidence="3" id="KW-0645">Protease</keyword>
<dbReference type="InterPro" id="IPR011600">
    <property type="entry name" value="Pept_C14_caspase"/>
</dbReference>
<keyword evidence="2" id="KW-0053">Apoptosis</keyword>
<evidence type="ECO:0000259" key="4">
    <source>
        <dbReference type="Pfam" id="PF00656"/>
    </source>
</evidence>
<evidence type="ECO:0000256" key="3">
    <source>
        <dbReference type="ARBA" id="ARBA00022807"/>
    </source>
</evidence>
<keyword evidence="3" id="KW-0788">Thiol protease</keyword>
<proteinExistence type="inferred from homology"/>
<feature type="domain" description="Peptidase C14 caspase" evidence="4">
    <location>
        <begin position="149"/>
        <end position="417"/>
    </location>
</feature>
<dbReference type="SUPFAM" id="SSF52129">
    <property type="entry name" value="Caspase-like"/>
    <property type="match status" value="1"/>
</dbReference>
<dbReference type="InterPro" id="IPR050452">
    <property type="entry name" value="Metacaspase"/>
</dbReference>
<keyword evidence="6" id="KW-1185">Reference proteome</keyword>
<keyword evidence="3" id="KW-0378">Hydrolase</keyword>
<sequence>MTSAYNNIGKHTLHPLSQRTLLRLATKCSYAPAQLVDPELQEICPLKEVESRLARKFGMSYSQGIDSVAVLQEARRRRKLPWGRFHSILLAFLRKVSESASSNDDVEELYMLFHLRLKDASNPPRLSVPLESPILVRSDSYPVDASRFWAVLIGIDDYESNPLHGCVADALLMKRFLLHIGMPEHRIQYLFGSRKPSRSDLLTPSRANIVNMLHSLVDNPDIERGDNIIIYYAGHGSSYHCSDHFSTALGLKCRNTDVCPIEALCPIDRDTLDFNGRPIPDISDRELNALFTEISRAKGHNITFFADCCHASGISRNPDPETGLRFMPATHRSDSNDMLRATDERLPRSRSVLSKFWEPDMSSHVIIAACRDYQYAKETLGKEGYGGVFTRTLVSVLMSCSWKKETTYVELSERLNQSYFQTPVVAGHHKYERLWYQT</sequence>
<dbReference type="GO" id="GO:0006915">
    <property type="term" value="P:apoptotic process"/>
    <property type="evidence" value="ECO:0007669"/>
    <property type="project" value="UniProtKB-KW"/>
</dbReference>